<organism evidence="10 11">
    <name type="scientific">Hibiscus trionum</name>
    <name type="common">Flower of an hour</name>
    <dbReference type="NCBI Taxonomy" id="183268"/>
    <lineage>
        <taxon>Eukaryota</taxon>
        <taxon>Viridiplantae</taxon>
        <taxon>Streptophyta</taxon>
        <taxon>Embryophyta</taxon>
        <taxon>Tracheophyta</taxon>
        <taxon>Spermatophyta</taxon>
        <taxon>Magnoliopsida</taxon>
        <taxon>eudicotyledons</taxon>
        <taxon>Gunneridae</taxon>
        <taxon>Pentapetalae</taxon>
        <taxon>rosids</taxon>
        <taxon>malvids</taxon>
        <taxon>Malvales</taxon>
        <taxon>Malvaceae</taxon>
        <taxon>Malvoideae</taxon>
        <taxon>Hibiscus</taxon>
    </lineage>
</organism>
<evidence type="ECO:0000256" key="1">
    <source>
        <dbReference type="ARBA" id="ARBA00004191"/>
    </source>
</evidence>
<gene>
    <name evidence="10" type="ORF">HRI_002624500</name>
</gene>
<dbReference type="PANTHER" id="PTHR31375">
    <property type="match status" value="1"/>
</dbReference>
<keyword evidence="7" id="KW-0961">Cell wall biogenesis/degradation</keyword>
<proteinExistence type="inferred from homology"/>
<name>A0A9W7M4J8_HIBTR</name>
<accession>A0A9W7M4J8</accession>
<comment type="caution">
    <text evidence="10">The sequence shown here is derived from an EMBL/GenBank/DDBJ whole genome shotgun (WGS) entry which is preliminary data.</text>
</comment>
<dbReference type="AlphaFoldDB" id="A0A9W7M4J8"/>
<reference evidence="10" key="1">
    <citation type="submission" date="2023-05" db="EMBL/GenBank/DDBJ databases">
        <title>Genome and transcriptome analyses reveal genes involved in the formation of fine ridges on petal epidermal cells in Hibiscus trionum.</title>
        <authorList>
            <person name="Koshimizu S."/>
            <person name="Masuda S."/>
            <person name="Ishii T."/>
            <person name="Shirasu K."/>
            <person name="Hoshino A."/>
            <person name="Arita M."/>
        </authorList>
    </citation>
    <scope>NUCLEOTIDE SEQUENCE</scope>
    <source>
        <strain evidence="10">Hamamatsu line</strain>
    </source>
</reference>
<protein>
    <submittedName>
        <fullName evidence="10">ROOT CAP POLYGALACTURONASE</fullName>
    </submittedName>
</protein>
<dbReference type="GO" id="GO:0005975">
    <property type="term" value="P:carbohydrate metabolic process"/>
    <property type="evidence" value="ECO:0007669"/>
    <property type="project" value="InterPro"/>
</dbReference>
<dbReference type="SUPFAM" id="SSF51126">
    <property type="entry name" value="Pectin lyase-like"/>
    <property type="match status" value="1"/>
</dbReference>
<evidence type="ECO:0000256" key="6">
    <source>
        <dbReference type="ARBA" id="ARBA00023295"/>
    </source>
</evidence>
<evidence type="ECO:0000256" key="7">
    <source>
        <dbReference type="ARBA" id="ARBA00023316"/>
    </source>
</evidence>
<keyword evidence="9" id="KW-0732">Signal</keyword>
<keyword evidence="4" id="KW-0964">Secreted</keyword>
<dbReference type="Gene3D" id="2.160.20.10">
    <property type="entry name" value="Single-stranded right-handed beta-helix, Pectin lyase-like"/>
    <property type="match status" value="1"/>
</dbReference>
<dbReference type="GO" id="GO:0071555">
    <property type="term" value="P:cell wall organization"/>
    <property type="evidence" value="ECO:0007669"/>
    <property type="project" value="UniProtKB-KW"/>
</dbReference>
<keyword evidence="3" id="KW-0134">Cell wall</keyword>
<evidence type="ECO:0000256" key="3">
    <source>
        <dbReference type="ARBA" id="ARBA00022512"/>
    </source>
</evidence>
<evidence type="ECO:0000313" key="11">
    <source>
        <dbReference type="Proteomes" id="UP001165190"/>
    </source>
</evidence>
<dbReference type="Pfam" id="PF00295">
    <property type="entry name" value="Glyco_hydro_28"/>
    <property type="match status" value="1"/>
</dbReference>
<dbReference type="OrthoDB" id="1909044at2759"/>
<keyword evidence="6 8" id="KW-0326">Glycosidase</keyword>
<keyword evidence="11" id="KW-1185">Reference proteome</keyword>
<evidence type="ECO:0000256" key="8">
    <source>
        <dbReference type="RuleBase" id="RU361169"/>
    </source>
</evidence>
<dbReference type="Proteomes" id="UP001165190">
    <property type="component" value="Unassembled WGS sequence"/>
</dbReference>
<dbReference type="GO" id="GO:0004650">
    <property type="term" value="F:polygalacturonase activity"/>
    <property type="evidence" value="ECO:0007669"/>
    <property type="project" value="InterPro"/>
</dbReference>
<dbReference type="InterPro" id="IPR011050">
    <property type="entry name" value="Pectin_lyase_fold/virulence"/>
</dbReference>
<dbReference type="InterPro" id="IPR012334">
    <property type="entry name" value="Pectin_lyas_fold"/>
</dbReference>
<feature type="signal peptide" evidence="9">
    <location>
        <begin position="1"/>
        <end position="26"/>
    </location>
</feature>
<evidence type="ECO:0000256" key="5">
    <source>
        <dbReference type="ARBA" id="ARBA00022801"/>
    </source>
</evidence>
<keyword evidence="5 8" id="KW-0378">Hydrolase</keyword>
<dbReference type="InterPro" id="IPR000743">
    <property type="entry name" value="Glyco_hydro_28"/>
</dbReference>
<dbReference type="EMBL" id="BSYR01000023">
    <property type="protein sequence ID" value="GMI89552.1"/>
    <property type="molecule type" value="Genomic_DNA"/>
</dbReference>
<feature type="chain" id="PRO_5040854478" evidence="9">
    <location>
        <begin position="27"/>
        <end position="156"/>
    </location>
</feature>
<comment type="subcellular location">
    <subcellularLocation>
        <location evidence="1">Secreted</location>
        <location evidence="1">Cell wall</location>
    </subcellularLocation>
</comment>
<evidence type="ECO:0000256" key="9">
    <source>
        <dbReference type="SAM" id="SignalP"/>
    </source>
</evidence>
<comment type="similarity">
    <text evidence="2 8">Belongs to the glycosyl hydrolase 28 family.</text>
</comment>
<evidence type="ECO:0000256" key="4">
    <source>
        <dbReference type="ARBA" id="ARBA00022525"/>
    </source>
</evidence>
<evidence type="ECO:0000256" key="2">
    <source>
        <dbReference type="ARBA" id="ARBA00008834"/>
    </source>
</evidence>
<sequence>MKLSDCNLHGIMVVVFVMLSINSTSAVTKFNVLNFGAKPNGRTDSIDGFLKAWNTTCGSADSSFIYVPKGQYLVGSLEFKGKCRSSEIIIRIDGTIVAPLDYGVLGNWFSFEGVTGFSITGAGAFDAKGPSLWACKVPTLTHVLLVPRYSFFLSFL</sequence>
<evidence type="ECO:0000313" key="10">
    <source>
        <dbReference type="EMBL" id="GMI89552.1"/>
    </source>
</evidence>